<evidence type="ECO:0000256" key="1">
    <source>
        <dbReference type="ARBA" id="ARBA00023015"/>
    </source>
</evidence>
<evidence type="ECO:0000259" key="4">
    <source>
        <dbReference type="PROSITE" id="PS50949"/>
    </source>
</evidence>
<name>A0ABU0CPL6_9BACI</name>
<comment type="caution">
    <text evidence="5">The sequence shown here is derived from an EMBL/GenBank/DDBJ whole genome shotgun (WGS) entry which is preliminary data.</text>
</comment>
<dbReference type="Proteomes" id="UP001232445">
    <property type="component" value="Unassembled WGS sequence"/>
</dbReference>
<keyword evidence="6" id="KW-1185">Reference proteome</keyword>
<gene>
    <name evidence="5" type="ORF">J2S00_001148</name>
</gene>
<keyword evidence="1" id="KW-0805">Transcription regulation</keyword>
<dbReference type="PROSITE" id="PS50949">
    <property type="entry name" value="HTH_GNTR"/>
    <property type="match status" value="1"/>
</dbReference>
<dbReference type="Gene3D" id="1.10.10.10">
    <property type="entry name" value="Winged helix-like DNA-binding domain superfamily/Winged helix DNA-binding domain"/>
    <property type="match status" value="1"/>
</dbReference>
<feature type="domain" description="HTH gntR-type" evidence="4">
    <location>
        <begin position="4"/>
        <end position="72"/>
    </location>
</feature>
<evidence type="ECO:0000313" key="6">
    <source>
        <dbReference type="Proteomes" id="UP001232445"/>
    </source>
</evidence>
<keyword evidence="2 5" id="KW-0238">DNA-binding</keyword>
<dbReference type="RefSeq" id="WP_307336582.1">
    <property type="nucleotide sequence ID" value="NZ_JAUSUQ010000003.1"/>
</dbReference>
<dbReference type="InterPro" id="IPR036388">
    <property type="entry name" value="WH-like_DNA-bd_sf"/>
</dbReference>
<organism evidence="5 6">
    <name type="scientific">Caldalkalibacillus uzonensis</name>
    <dbReference type="NCBI Taxonomy" id="353224"/>
    <lineage>
        <taxon>Bacteria</taxon>
        <taxon>Bacillati</taxon>
        <taxon>Bacillota</taxon>
        <taxon>Bacilli</taxon>
        <taxon>Bacillales</taxon>
        <taxon>Bacillaceae</taxon>
        <taxon>Caldalkalibacillus</taxon>
    </lineage>
</organism>
<dbReference type="InterPro" id="IPR008920">
    <property type="entry name" value="TF_FadR/GntR_C"/>
</dbReference>
<dbReference type="SUPFAM" id="SSF48008">
    <property type="entry name" value="GntR ligand-binding domain-like"/>
    <property type="match status" value="1"/>
</dbReference>
<dbReference type="SUPFAM" id="SSF46785">
    <property type="entry name" value="Winged helix' DNA-binding domain"/>
    <property type="match status" value="1"/>
</dbReference>
<dbReference type="GO" id="GO:0003677">
    <property type="term" value="F:DNA binding"/>
    <property type="evidence" value="ECO:0007669"/>
    <property type="project" value="UniProtKB-KW"/>
</dbReference>
<dbReference type="SMART" id="SM00345">
    <property type="entry name" value="HTH_GNTR"/>
    <property type="match status" value="1"/>
</dbReference>
<dbReference type="Pfam" id="PF07729">
    <property type="entry name" value="FCD"/>
    <property type="match status" value="1"/>
</dbReference>
<proteinExistence type="predicted"/>
<dbReference type="InterPro" id="IPR000524">
    <property type="entry name" value="Tscrpt_reg_HTH_GntR"/>
</dbReference>
<evidence type="ECO:0000256" key="3">
    <source>
        <dbReference type="ARBA" id="ARBA00023163"/>
    </source>
</evidence>
<dbReference type="SMART" id="SM00895">
    <property type="entry name" value="FCD"/>
    <property type="match status" value="1"/>
</dbReference>
<reference evidence="5 6" key="1">
    <citation type="submission" date="2023-07" db="EMBL/GenBank/DDBJ databases">
        <title>Genomic Encyclopedia of Type Strains, Phase IV (KMG-IV): sequencing the most valuable type-strain genomes for metagenomic binning, comparative biology and taxonomic classification.</title>
        <authorList>
            <person name="Goeker M."/>
        </authorList>
    </citation>
    <scope>NUCLEOTIDE SEQUENCE [LARGE SCALE GENOMIC DNA]</scope>
    <source>
        <strain evidence="5 6">DSM 17740</strain>
    </source>
</reference>
<accession>A0ABU0CPL6</accession>
<dbReference type="EMBL" id="JAUSUQ010000003">
    <property type="protein sequence ID" value="MDQ0338364.1"/>
    <property type="molecule type" value="Genomic_DNA"/>
</dbReference>
<dbReference type="Gene3D" id="1.20.120.530">
    <property type="entry name" value="GntR ligand-binding domain-like"/>
    <property type="match status" value="1"/>
</dbReference>
<dbReference type="CDD" id="cd07377">
    <property type="entry name" value="WHTH_GntR"/>
    <property type="match status" value="1"/>
</dbReference>
<dbReference type="PANTHER" id="PTHR43537">
    <property type="entry name" value="TRANSCRIPTIONAL REGULATOR, GNTR FAMILY"/>
    <property type="match status" value="1"/>
</dbReference>
<keyword evidence="3" id="KW-0804">Transcription</keyword>
<evidence type="ECO:0000313" key="5">
    <source>
        <dbReference type="EMBL" id="MDQ0338364.1"/>
    </source>
</evidence>
<evidence type="ECO:0000256" key="2">
    <source>
        <dbReference type="ARBA" id="ARBA00023125"/>
    </source>
</evidence>
<protein>
    <submittedName>
        <fullName evidence="5">DNA-binding FadR family transcriptional regulator</fullName>
    </submittedName>
</protein>
<dbReference type="InterPro" id="IPR036390">
    <property type="entry name" value="WH_DNA-bd_sf"/>
</dbReference>
<sequence>MAPRNLSEQLLHDIGQQIVNEELLPGDILPKVEVLSEIKGVSRTVVREALKGLIARRLVESSTKVGTVVRDRSDWQWWDPDVLLWASRSKKKRQFLLQITEVRLAIEPSAVKLAAKNATDEDIRHIQKCYQRLEETLGNDEEWVKADYEFHNSILMASHNEIMFSLVKTLHIGLFQSRQETIRALKEDPSPSYGEPSEEVLARHKSVMDAICARDENLAYQKMYELLMRVVELIERRNDGENI</sequence>
<dbReference type="Pfam" id="PF00392">
    <property type="entry name" value="GntR"/>
    <property type="match status" value="1"/>
</dbReference>
<dbReference type="PANTHER" id="PTHR43537:SF44">
    <property type="entry name" value="GNTR FAMILY REGULATORY PROTEIN"/>
    <property type="match status" value="1"/>
</dbReference>
<dbReference type="InterPro" id="IPR011711">
    <property type="entry name" value="GntR_C"/>
</dbReference>